<keyword evidence="2 3" id="KW-0802">TPR repeat</keyword>
<dbReference type="Proteomes" id="UP000027192">
    <property type="component" value="Unassembled WGS sequence"/>
</dbReference>
<feature type="repeat" description="TPR" evidence="3">
    <location>
        <begin position="39"/>
        <end position="72"/>
    </location>
</feature>
<accession>A0A066RS29</accession>
<keyword evidence="1" id="KW-0677">Repeat</keyword>
<feature type="repeat" description="TPR" evidence="3">
    <location>
        <begin position="73"/>
        <end position="106"/>
    </location>
</feature>
<evidence type="ECO:0000256" key="1">
    <source>
        <dbReference type="ARBA" id="ARBA00022737"/>
    </source>
</evidence>
<dbReference type="Pfam" id="PF13432">
    <property type="entry name" value="TPR_16"/>
    <property type="match status" value="1"/>
</dbReference>
<dbReference type="Pfam" id="PF13174">
    <property type="entry name" value="TPR_6"/>
    <property type="match status" value="1"/>
</dbReference>
<dbReference type="AlphaFoldDB" id="A0A066RS29"/>
<proteinExistence type="predicted"/>
<dbReference type="OrthoDB" id="9814042at2"/>
<reference evidence="4 5" key="1">
    <citation type="submission" date="2014-04" db="EMBL/GenBank/DDBJ databases">
        <title>Draft genome sequence of Photobacterium halotolerans S2753: a solonamide, ngercheumicin and holomycin producer.</title>
        <authorList>
            <person name="Machado H.R."/>
            <person name="Gram L."/>
        </authorList>
    </citation>
    <scope>NUCLEOTIDE SEQUENCE [LARGE SCALE GENOMIC DNA]</scope>
    <source>
        <strain evidence="4 5">S2753</strain>
    </source>
</reference>
<sequence>MGRWMYPSASGILAACFLTGCVTMDSAVTHRTVDPVVAADARITLGLGYLERGQWQRAHVNLQKALDVAPDHPRALLTMAHYYQQVGENRSAEALYVRALQESPKNGDVLNNYGVFLCSEARYDEAITVFDRAVSQPDYFQIASSFENAALCRLKQGNATQAADYFNKTLDHDPFRPLSMLQLAKLELKDGEYQKADDRLTAFSQRYGETADSLILKIQSSSQSGRLDQVKKYAELLRQQFPDSQQYQNYLANEY</sequence>
<dbReference type="SMART" id="SM00028">
    <property type="entry name" value="TPR"/>
    <property type="match status" value="4"/>
</dbReference>
<dbReference type="InterPro" id="IPR011990">
    <property type="entry name" value="TPR-like_helical_dom_sf"/>
</dbReference>
<organism evidence="4 5">
    <name type="scientific">Photobacterium galatheae</name>
    <dbReference type="NCBI Taxonomy" id="1654360"/>
    <lineage>
        <taxon>Bacteria</taxon>
        <taxon>Pseudomonadati</taxon>
        <taxon>Pseudomonadota</taxon>
        <taxon>Gammaproteobacteria</taxon>
        <taxon>Vibrionales</taxon>
        <taxon>Vibrionaceae</taxon>
        <taxon>Photobacterium</taxon>
    </lineage>
</organism>
<name>A0A066RS29_9GAMM</name>
<keyword evidence="5" id="KW-1185">Reference proteome</keyword>
<evidence type="ECO:0000256" key="2">
    <source>
        <dbReference type="ARBA" id="ARBA00022803"/>
    </source>
</evidence>
<dbReference type="PROSITE" id="PS50005">
    <property type="entry name" value="TPR"/>
    <property type="match status" value="3"/>
</dbReference>
<dbReference type="PANTHER" id="PTHR44943">
    <property type="entry name" value="CELLULOSE SYNTHASE OPERON PROTEIN C"/>
    <property type="match status" value="1"/>
</dbReference>
<comment type="caution">
    <text evidence="4">The sequence shown here is derived from an EMBL/GenBank/DDBJ whole genome shotgun (WGS) entry which is preliminary data.</text>
</comment>
<dbReference type="SUPFAM" id="SSF48452">
    <property type="entry name" value="TPR-like"/>
    <property type="match status" value="1"/>
</dbReference>
<dbReference type="Gene3D" id="1.25.40.10">
    <property type="entry name" value="Tetratricopeptide repeat domain"/>
    <property type="match status" value="1"/>
</dbReference>
<dbReference type="InterPro" id="IPR051685">
    <property type="entry name" value="Ycf3/AcsC/BcsC/TPR_MFPF"/>
</dbReference>
<dbReference type="PROSITE" id="PS51257">
    <property type="entry name" value="PROKAR_LIPOPROTEIN"/>
    <property type="match status" value="1"/>
</dbReference>
<dbReference type="EMBL" id="JMIB01000017">
    <property type="protein sequence ID" value="KDM91936.1"/>
    <property type="molecule type" value="Genomic_DNA"/>
</dbReference>
<evidence type="ECO:0000313" key="5">
    <source>
        <dbReference type="Proteomes" id="UP000027192"/>
    </source>
</evidence>
<evidence type="ECO:0000313" key="4">
    <source>
        <dbReference type="EMBL" id="KDM91936.1"/>
    </source>
</evidence>
<gene>
    <name evidence="4" type="ORF">EA58_09425</name>
</gene>
<dbReference type="InterPro" id="IPR013360">
    <property type="entry name" value="Pilus_4_PilW"/>
</dbReference>
<dbReference type="NCBIfam" id="TIGR02521">
    <property type="entry name" value="type_IV_pilW"/>
    <property type="match status" value="1"/>
</dbReference>
<dbReference type="STRING" id="1654360.EA58_09425"/>
<protein>
    <submittedName>
        <fullName evidence="4">Pilus assembly protein PilW</fullName>
    </submittedName>
</protein>
<dbReference type="PANTHER" id="PTHR44943:SF8">
    <property type="entry name" value="TPR REPEAT-CONTAINING PROTEIN MJ0263"/>
    <property type="match status" value="1"/>
</dbReference>
<dbReference type="InterPro" id="IPR019734">
    <property type="entry name" value="TPR_rpt"/>
</dbReference>
<evidence type="ECO:0000256" key="3">
    <source>
        <dbReference type="PROSITE-ProRule" id="PRU00339"/>
    </source>
</evidence>
<feature type="repeat" description="TPR" evidence="3">
    <location>
        <begin position="143"/>
        <end position="176"/>
    </location>
</feature>
<dbReference type="RefSeq" id="WP_051641978.1">
    <property type="nucleotide sequence ID" value="NZ_JAGSGC010000001.1"/>
</dbReference>